<dbReference type="SUPFAM" id="SSF53098">
    <property type="entry name" value="Ribonuclease H-like"/>
    <property type="match status" value="1"/>
</dbReference>
<evidence type="ECO:0000313" key="4">
    <source>
        <dbReference type="Proteomes" id="UP000606991"/>
    </source>
</evidence>
<dbReference type="InterPro" id="IPR012337">
    <property type="entry name" value="RNaseH-like_sf"/>
</dbReference>
<dbReference type="GO" id="GO:0003676">
    <property type="term" value="F:nucleic acid binding"/>
    <property type="evidence" value="ECO:0007669"/>
    <property type="project" value="InterPro"/>
</dbReference>
<dbReference type="EMBL" id="JAEKNS010000162">
    <property type="protein sequence ID" value="MBJ7596398.1"/>
    <property type="molecule type" value="Genomic_DNA"/>
</dbReference>
<comment type="similarity">
    <text evidence="1">Belongs to the transposase IS21/IS408/IS1162 family.</text>
</comment>
<proteinExistence type="inferred from homology"/>
<dbReference type="Gene3D" id="3.30.420.10">
    <property type="entry name" value="Ribonuclease H-like superfamily/Ribonuclease H"/>
    <property type="match status" value="1"/>
</dbReference>
<dbReference type="PANTHER" id="PTHR35004">
    <property type="entry name" value="TRANSPOSASE RV3428C-RELATED"/>
    <property type="match status" value="1"/>
</dbReference>
<dbReference type="Proteomes" id="UP000606991">
    <property type="component" value="Unassembled WGS sequence"/>
</dbReference>
<dbReference type="PROSITE" id="PS50994">
    <property type="entry name" value="INTEGRASE"/>
    <property type="match status" value="1"/>
</dbReference>
<evidence type="ECO:0000256" key="1">
    <source>
        <dbReference type="ARBA" id="ARBA00009277"/>
    </source>
</evidence>
<dbReference type="AlphaFoldDB" id="A0A934K438"/>
<dbReference type="NCBIfam" id="NF033546">
    <property type="entry name" value="transpos_IS21"/>
    <property type="match status" value="1"/>
</dbReference>
<organism evidence="3 4">
    <name type="scientific">Candidatus Aeolococcus gillhamiae</name>
    <dbReference type="NCBI Taxonomy" id="3127015"/>
    <lineage>
        <taxon>Bacteria</taxon>
        <taxon>Bacillati</taxon>
        <taxon>Candidatus Dormiibacterota</taxon>
        <taxon>Candidatus Dormibacteria</taxon>
        <taxon>Candidatus Aeolococcales</taxon>
        <taxon>Candidatus Aeolococcaceae</taxon>
        <taxon>Candidatus Aeolococcus</taxon>
    </lineage>
</organism>
<reference evidence="3 4" key="1">
    <citation type="submission" date="2020-10" db="EMBL/GenBank/DDBJ databases">
        <title>Ca. Dormibacterota MAGs.</title>
        <authorList>
            <person name="Montgomery K."/>
        </authorList>
    </citation>
    <scope>NUCLEOTIDE SEQUENCE [LARGE SCALE GENOMIC DNA]</scope>
    <source>
        <strain evidence="3">SC8812_S17_18</strain>
    </source>
</reference>
<evidence type="ECO:0000313" key="3">
    <source>
        <dbReference type="EMBL" id="MBJ7596398.1"/>
    </source>
</evidence>
<accession>A0A934K438</accession>
<dbReference type="GO" id="GO:0015074">
    <property type="term" value="P:DNA integration"/>
    <property type="evidence" value="ECO:0007669"/>
    <property type="project" value="InterPro"/>
</dbReference>
<evidence type="ECO:0000259" key="2">
    <source>
        <dbReference type="PROSITE" id="PS50994"/>
    </source>
</evidence>
<dbReference type="InterPro" id="IPR001584">
    <property type="entry name" value="Integrase_cat-core"/>
</dbReference>
<dbReference type="InterPro" id="IPR036397">
    <property type="entry name" value="RNaseH_sf"/>
</dbReference>
<sequence>MGNYLKMADRQRILALLELGWSLRRIERETGVRRETVARHARLARSKAANLIAGSGDDPAGYVGVAGQMRPNPIAGPMSACEPFRGLIEAGVGHGLTAQRIWQDLCAEHGFSHGYLSVQRFVRGIRRRRPEVADVMEHPPGAEAQVDYFQSPALVLNPATGKWARPWIFRMTLSCSRHGYEEPMWRQEAHGFLRAHEHAFLAFGGVPKVVRHDNLKAAVVRACLYDPDVNVLYESFSKHWGFVPLPSRPRHPEENGVQERSGGYVKSNALQGRRFDSLDELTAYLQHWNRSVAQLRIHGTTRRQVITDFLERERPALQALPGERFALFEVGTRTVHADGHVEVVGAFYSVTHTLVGKRVRVHWDEHLVRVFDGTTLLAVHSRKEAATWSTRAEDRPAHKPARTEAYEQHLLTRCECIGPRALAWASEAVRVREVRSYRLLQGIVSLTRKHPRERVDWACGVALGARSFRYRTVQRLVEQAAANAGALVQLTQQHELIRPLDSYGSLA</sequence>
<dbReference type="Pfam" id="PF22483">
    <property type="entry name" value="Mu-transpos_C_2"/>
    <property type="match status" value="1"/>
</dbReference>
<dbReference type="InterPro" id="IPR054353">
    <property type="entry name" value="IstA-like_C"/>
</dbReference>
<protein>
    <submittedName>
        <fullName evidence="3">IS21 family transposase</fullName>
    </submittedName>
</protein>
<comment type="caution">
    <text evidence="3">The sequence shown here is derived from an EMBL/GenBank/DDBJ whole genome shotgun (WGS) entry which is preliminary data.</text>
</comment>
<gene>
    <name evidence="3" type="primary">istA</name>
    <name evidence="3" type="ORF">JF886_16345</name>
</gene>
<name>A0A934K438_9BACT</name>
<feature type="domain" description="Integrase catalytic" evidence="2">
    <location>
        <begin position="136"/>
        <end position="313"/>
    </location>
</feature>